<evidence type="ECO:0000313" key="5">
    <source>
        <dbReference type="EMBL" id="QJW70210.1"/>
    </source>
</evidence>
<dbReference type="InterPro" id="IPR008978">
    <property type="entry name" value="HSP20-like_chaperone"/>
</dbReference>
<evidence type="ECO:0000256" key="1">
    <source>
        <dbReference type="ARBA" id="ARBA00023016"/>
    </source>
</evidence>
<protein>
    <submittedName>
        <fullName evidence="5">Heat shock protein 17</fullName>
    </submittedName>
</protein>
<organism evidence="5">
    <name type="scientific">Blastocladiella emersonii</name>
    <name type="common">Aquatic fungus</name>
    <dbReference type="NCBI Taxonomy" id="4808"/>
    <lineage>
        <taxon>Eukaryota</taxon>
        <taxon>Fungi</taxon>
        <taxon>Fungi incertae sedis</taxon>
        <taxon>Blastocladiomycota</taxon>
        <taxon>Blastocladiomycetes</taxon>
        <taxon>Blastocladiales</taxon>
        <taxon>Blastocladiaceae</taxon>
        <taxon>Blastocladiella</taxon>
    </lineage>
</organism>
<dbReference type="SUPFAM" id="SSF49764">
    <property type="entry name" value="HSP20-like chaperones"/>
    <property type="match status" value="1"/>
</dbReference>
<proteinExistence type="evidence at transcript level"/>
<keyword evidence="1 5" id="KW-0346">Stress response</keyword>
<comment type="similarity">
    <text evidence="2 3">Belongs to the small heat shock protein (HSP20) family.</text>
</comment>
<evidence type="ECO:0000256" key="3">
    <source>
        <dbReference type="RuleBase" id="RU003616"/>
    </source>
</evidence>
<feature type="domain" description="SHSP" evidence="4">
    <location>
        <begin position="57"/>
        <end position="169"/>
    </location>
</feature>
<accession>A0A6M5WP49</accession>
<dbReference type="AlphaFoldDB" id="A0A6M5WP49"/>
<dbReference type="Pfam" id="PF00011">
    <property type="entry name" value="HSP20"/>
    <property type="match status" value="1"/>
</dbReference>
<name>A0A6M5WP49_BLAEM</name>
<dbReference type="PANTHER" id="PTHR11527">
    <property type="entry name" value="HEAT-SHOCK PROTEIN 20 FAMILY MEMBER"/>
    <property type="match status" value="1"/>
</dbReference>
<dbReference type="PROSITE" id="PS01031">
    <property type="entry name" value="SHSP"/>
    <property type="match status" value="1"/>
</dbReference>
<dbReference type="Gene3D" id="2.60.40.790">
    <property type="match status" value="1"/>
</dbReference>
<dbReference type="InterPro" id="IPR002068">
    <property type="entry name" value="A-crystallin/Hsp20_dom"/>
</dbReference>
<dbReference type="EMBL" id="MN719642">
    <property type="protein sequence ID" value="QJW70210.1"/>
    <property type="molecule type" value="mRNA"/>
</dbReference>
<sequence>MSMIRPTGYSGLEPFGLERNFRNMMGQLMQDFFEPGTRGGMGMGSSALDFPSVRAGGAGALYAPRLDMRETDKAFEVKADLPGIPRENVKIEVRDGNTLVLSGETKMDAERREGTWHVQERSMGKFMRAIPLPPTANLESVKAKFDAGVLCIEIPKKEEAATSRKIEIQ</sequence>
<evidence type="ECO:0000259" key="4">
    <source>
        <dbReference type="PROSITE" id="PS01031"/>
    </source>
</evidence>
<reference evidence="5" key="1">
    <citation type="journal article" date="2020" name="Fungal Biol.">
        <title>Small heat shock protein genes are developmentally regulated during stress and non-stress conditions in Blastocladiella emersonii.</title>
        <authorList>
            <person name="Georg R.C."/>
            <person name="Oshiquiri L.H."/>
            <person name="Barbosa-Filho J.R."/>
            <person name="Gomes S.L."/>
        </authorList>
    </citation>
    <scope>NUCLEOTIDE SEQUENCE</scope>
</reference>
<evidence type="ECO:0000256" key="2">
    <source>
        <dbReference type="PROSITE-ProRule" id="PRU00285"/>
    </source>
</evidence>
<dbReference type="InterPro" id="IPR031107">
    <property type="entry name" value="Small_HSP"/>
</dbReference>